<name>A0A433U4W7_ELYCH</name>
<dbReference type="EMBL" id="RQTK01000072">
    <property type="protein sequence ID" value="RUS88859.1"/>
    <property type="molecule type" value="Genomic_DNA"/>
</dbReference>
<evidence type="ECO:0000313" key="2">
    <source>
        <dbReference type="Proteomes" id="UP000271974"/>
    </source>
</evidence>
<sequence>MAECSNRFDDLCLSVWLPRLRAFLLRCLHKPTPTQDLLFSFCWRNIFYFCSERHYCLTHLPRLCGDRQLRVQSQLWVGLWTRMGRSLFLPSGRHLHESRRPCAGMFKVALLSLVLEGKTWGPRGFTAGVTQGRVRVVLKEMVEFDQGGVRVILAEIMEFDTGWGYGSFGGVNGV</sequence>
<protein>
    <submittedName>
        <fullName evidence="1">Uncharacterized protein</fullName>
    </submittedName>
</protein>
<organism evidence="1 2">
    <name type="scientific">Elysia chlorotica</name>
    <name type="common">Eastern emerald elysia</name>
    <name type="synonym">Sea slug</name>
    <dbReference type="NCBI Taxonomy" id="188477"/>
    <lineage>
        <taxon>Eukaryota</taxon>
        <taxon>Metazoa</taxon>
        <taxon>Spiralia</taxon>
        <taxon>Lophotrochozoa</taxon>
        <taxon>Mollusca</taxon>
        <taxon>Gastropoda</taxon>
        <taxon>Heterobranchia</taxon>
        <taxon>Euthyneura</taxon>
        <taxon>Panpulmonata</taxon>
        <taxon>Sacoglossa</taxon>
        <taxon>Placobranchoidea</taxon>
        <taxon>Plakobranchidae</taxon>
        <taxon>Elysia</taxon>
    </lineage>
</organism>
<comment type="caution">
    <text evidence="1">The sequence shown here is derived from an EMBL/GenBank/DDBJ whole genome shotgun (WGS) entry which is preliminary data.</text>
</comment>
<reference evidence="1 2" key="1">
    <citation type="submission" date="2019-01" db="EMBL/GenBank/DDBJ databases">
        <title>A draft genome assembly of the solar-powered sea slug Elysia chlorotica.</title>
        <authorList>
            <person name="Cai H."/>
            <person name="Li Q."/>
            <person name="Fang X."/>
            <person name="Li J."/>
            <person name="Curtis N.E."/>
            <person name="Altenburger A."/>
            <person name="Shibata T."/>
            <person name="Feng M."/>
            <person name="Maeda T."/>
            <person name="Schwartz J.A."/>
            <person name="Shigenobu S."/>
            <person name="Lundholm N."/>
            <person name="Nishiyama T."/>
            <person name="Yang H."/>
            <person name="Hasebe M."/>
            <person name="Li S."/>
            <person name="Pierce S.K."/>
            <person name="Wang J."/>
        </authorList>
    </citation>
    <scope>NUCLEOTIDE SEQUENCE [LARGE SCALE GENOMIC DNA]</scope>
    <source>
        <strain evidence="1">EC2010</strain>
        <tissue evidence="1">Whole organism of an adult</tissue>
    </source>
</reference>
<proteinExistence type="predicted"/>
<dbReference type="Proteomes" id="UP000271974">
    <property type="component" value="Unassembled WGS sequence"/>
</dbReference>
<gene>
    <name evidence="1" type="ORF">EGW08_003404</name>
</gene>
<accession>A0A433U4W7</accession>
<keyword evidence="2" id="KW-1185">Reference proteome</keyword>
<dbReference type="AlphaFoldDB" id="A0A433U4W7"/>
<evidence type="ECO:0000313" key="1">
    <source>
        <dbReference type="EMBL" id="RUS88859.1"/>
    </source>
</evidence>